<dbReference type="GO" id="GO:0046872">
    <property type="term" value="F:metal ion binding"/>
    <property type="evidence" value="ECO:0007669"/>
    <property type="project" value="UniProtKB-KW"/>
</dbReference>
<accession>A0A1I5RIG4</accession>
<sequence>MSESLRVLNIIHDSVVDGPGLRTVLFFSGCPHFCKGCHNPESWNIRNGSEMTIDAIVDEVLSNPLTDVTLSGGDPFFQASGVKYVAKRLKEAGKNIWAYSGYTLEQLLELGGDYTELLSYCDVLVDGPFILAERDLSLDFRGSHNQRIIQLKDIPELQVQA</sequence>
<protein>
    <recommendedName>
        <fullName evidence="4 12">Anaerobic ribonucleoside-triphosphate reductase-activating protein</fullName>
        <ecNumber evidence="12">1.97.1.-</ecNumber>
    </recommendedName>
</protein>
<dbReference type="GO" id="GO:0043365">
    <property type="term" value="F:[formate-C-acetyltransferase]-activating enzyme activity"/>
    <property type="evidence" value="ECO:0007669"/>
    <property type="project" value="InterPro"/>
</dbReference>
<dbReference type="InterPro" id="IPR058240">
    <property type="entry name" value="rSAM_sf"/>
</dbReference>
<dbReference type="SUPFAM" id="SSF102114">
    <property type="entry name" value="Radical SAM enzymes"/>
    <property type="match status" value="1"/>
</dbReference>
<dbReference type="PROSITE" id="PS01087">
    <property type="entry name" value="RADICAL_ACTIVATING"/>
    <property type="match status" value="1"/>
</dbReference>
<keyword evidence="6" id="KW-0949">S-adenosyl-L-methionine</keyword>
<dbReference type="PANTHER" id="PTHR30352:SF2">
    <property type="entry name" value="ANAEROBIC RIBONUCLEOSIDE-TRIPHOSPHATE REDUCTASE-ACTIVATING PROTEIN"/>
    <property type="match status" value="1"/>
</dbReference>
<dbReference type="AlphaFoldDB" id="A0A1I5RIG4"/>
<dbReference type="GO" id="GO:0004748">
    <property type="term" value="F:ribonucleoside-diphosphate reductase activity, thioredoxin disulfide as acceptor"/>
    <property type="evidence" value="ECO:0007669"/>
    <property type="project" value="TreeGrafter"/>
</dbReference>
<dbReference type="SFLD" id="SFLDS00029">
    <property type="entry name" value="Radical_SAM"/>
    <property type="match status" value="1"/>
</dbReference>
<dbReference type="NCBIfam" id="TIGR02491">
    <property type="entry name" value="NrdG"/>
    <property type="match status" value="1"/>
</dbReference>
<evidence type="ECO:0000256" key="11">
    <source>
        <dbReference type="ARBA" id="ARBA00047365"/>
    </source>
</evidence>
<dbReference type="STRING" id="306540.SAMN05421839_1309"/>
<evidence type="ECO:0000256" key="12">
    <source>
        <dbReference type="PIRNR" id="PIRNR000368"/>
    </source>
</evidence>
<proteinExistence type="inferred from homology"/>
<evidence type="ECO:0000313" key="15">
    <source>
        <dbReference type="Proteomes" id="UP000242243"/>
    </source>
</evidence>
<evidence type="ECO:0000313" key="13">
    <source>
        <dbReference type="EMBL" id="GEM02349.1"/>
    </source>
</evidence>
<evidence type="ECO:0000256" key="9">
    <source>
        <dbReference type="ARBA" id="ARBA00023004"/>
    </source>
</evidence>
<reference evidence="14 15" key="1">
    <citation type="submission" date="2016-10" db="EMBL/GenBank/DDBJ databases">
        <authorList>
            <person name="de Groot N.N."/>
        </authorList>
    </citation>
    <scope>NUCLEOTIDE SEQUENCE [LARGE SCALE GENOMIC DNA]</scope>
    <source>
        <strain evidence="14 15">DSM 17073</strain>
    </source>
</reference>
<dbReference type="InterPro" id="IPR001989">
    <property type="entry name" value="Radical_activat_CS"/>
</dbReference>
<keyword evidence="5" id="KW-0004">4Fe-4S</keyword>
<evidence type="ECO:0000256" key="4">
    <source>
        <dbReference type="ARBA" id="ARBA00014281"/>
    </source>
</evidence>
<keyword evidence="16" id="KW-1185">Reference proteome</keyword>
<evidence type="ECO:0000256" key="5">
    <source>
        <dbReference type="ARBA" id="ARBA00022485"/>
    </source>
</evidence>
<dbReference type="RefSeq" id="WP_089832968.1">
    <property type="nucleotide sequence ID" value="NZ_BJWI01000033.1"/>
</dbReference>
<evidence type="ECO:0000256" key="3">
    <source>
        <dbReference type="ARBA" id="ARBA00009777"/>
    </source>
</evidence>
<reference evidence="13 16" key="2">
    <citation type="submission" date="2019-07" db="EMBL/GenBank/DDBJ databases">
        <title>Whole genome shotgun sequence of Halolactibacillus halophilus NBRC 100868.</title>
        <authorList>
            <person name="Hosoyama A."/>
            <person name="Uohara A."/>
            <person name="Ohji S."/>
            <person name="Ichikawa N."/>
        </authorList>
    </citation>
    <scope>NUCLEOTIDE SEQUENCE [LARGE SCALE GENOMIC DNA]</scope>
    <source>
        <strain evidence="13 16">NBRC 100868</strain>
    </source>
</reference>
<dbReference type="EMBL" id="FOXC01000030">
    <property type="protein sequence ID" value="SFP57726.1"/>
    <property type="molecule type" value="Genomic_DNA"/>
</dbReference>
<dbReference type="OrthoDB" id="9782387at2"/>
<name>A0A1I5RIG4_9BACI</name>
<comment type="similarity">
    <text evidence="3 12">Belongs to the organic radical-activating enzymes family.</text>
</comment>
<organism evidence="14 15">
    <name type="scientific">Halolactibacillus halophilus</name>
    <dbReference type="NCBI Taxonomy" id="306540"/>
    <lineage>
        <taxon>Bacteria</taxon>
        <taxon>Bacillati</taxon>
        <taxon>Bacillota</taxon>
        <taxon>Bacilli</taxon>
        <taxon>Bacillales</taxon>
        <taxon>Bacillaceae</taxon>
        <taxon>Halolactibacillus</taxon>
    </lineage>
</organism>
<keyword evidence="9" id="KW-0408">Iron</keyword>
<keyword evidence="7" id="KW-0479">Metal-binding</keyword>
<keyword evidence="10" id="KW-0411">Iron-sulfur</keyword>
<evidence type="ECO:0000256" key="8">
    <source>
        <dbReference type="ARBA" id="ARBA00023002"/>
    </source>
</evidence>
<comment type="catalytic activity">
    <reaction evidence="11">
        <text>glycyl-[protein] + reduced [flavodoxin] + S-adenosyl-L-methionine = glycin-2-yl radical-[protein] + semiquinone [flavodoxin] + 5'-deoxyadenosine + L-methionine + H(+)</text>
        <dbReference type="Rhea" id="RHEA:61976"/>
        <dbReference type="Rhea" id="RHEA-COMP:10622"/>
        <dbReference type="Rhea" id="RHEA-COMP:14480"/>
        <dbReference type="Rhea" id="RHEA-COMP:15993"/>
        <dbReference type="Rhea" id="RHEA-COMP:15994"/>
        <dbReference type="ChEBI" id="CHEBI:15378"/>
        <dbReference type="ChEBI" id="CHEBI:17319"/>
        <dbReference type="ChEBI" id="CHEBI:29947"/>
        <dbReference type="ChEBI" id="CHEBI:32722"/>
        <dbReference type="ChEBI" id="CHEBI:57618"/>
        <dbReference type="ChEBI" id="CHEBI:57844"/>
        <dbReference type="ChEBI" id="CHEBI:59789"/>
        <dbReference type="ChEBI" id="CHEBI:140311"/>
    </reaction>
</comment>
<evidence type="ECO:0000313" key="16">
    <source>
        <dbReference type="Proteomes" id="UP000321547"/>
    </source>
</evidence>
<dbReference type="EMBL" id="BJWI01000033">
    <property type="protein sequence ID" value="GEM02349.1"/>
    <property type="molecule type" value="Genomic_DNA"/>
</dbReference>
<dbReference type="InterPro" id="IPR034457">
    <property type="entry name" value="Organic_radical-activating"/>
</dbReference>
<evidence type="ECO:0000256" key="10">
    <source>
        <dbReference type="ARBA" id="ARBA00023014"/>
    </source>
</evidence>
<evidence type="ECO:0000256" key="1">
    <source>
        <dbReference type="ARBA" id="ARBA00001966"/>
    </source>
</evidence>
<evidence type="ECO:0000256" key="2">
    <source>
        <dbReference type="ARBA" id="ARBA00003852"/>
    </source>
</evidence>
<dbReference type="InterPro" id="IPR007197">
    <property type="entry name" value="rSAM"/>
</dbReference>
<dbReference type="SFLD" id="SFLDF00299">
    <property type="entry name" value="anaerobic_ribonucleoside-triph"/>
    <property type="match status" value="1"/>
</dbReference>
<dbReference type="InterPro" id="IPR013785">
    <property type="entry name" value="Aldolase_TIM"/>
</dbReference>
<dbReference type="InterPro" id="IPR012837">
    <property type="entry name" value="NrdG"/>
</dbReference>
<dbReference type="GO" id="GO:0051539">
    <property type="term" value="F:4 iron, 4 sulfur cluster binding"/>
    <property type="evidence" value="ECO:0007669"/>
    <property type="project" value="UniProtKB-KW"/>
</dbReference>
<evidence type="ECO:0000256" key="7">
    <source>
        <dbReference type="ARBA" id="ARBA00022723"/>
    </source>
</evidence>
<dbReference type="PANTHER" id="PTHR30352">
    <property type="entry name" value="PYRUVATE FORMATE-LYASE-ACTIVATING ENZYME"/>
    <property type="match status" value="1"/>
</dbReference>
<dbReference type="Proteomes" id="UP000242243">
    <property type="component" value="Unassembled WGS sequence"/>
</dbReference>
<dbReference type="Gene3D" id="3.20.20.70">
    <property type="entry name" value="Aldolase class I"/>
    <property type="match status" value="1"/>
</dbReference>
<dbReference type="SFLD" id="SFLDG01066">
    <property type="entry name" value="organic_radical-activating_enz"/>
    <property type="match status" value="1"/>
</dbReference>
<dbReference type="Pfam" id="PF13353">
    <property type="entry name" value="Fer4_12"/>
    <property type="match status" value="1"/>
</dbReference>
<dbReference type="PIRSF" id="PIRSF000368">
    <property type="entry name" value="NrdG"/>
    <property type="match status" value="1"/>
</dbReference>
<keyword evidence="8 12" id="KW-0560">Oxidoreductase</keyword>
<evidence type="ECO:0000313" key="14">
    <source>
        <dbReference type="EMBL" id="SFP57726.1"/>
    </source>
</evidence>
<dbReference type="EC" id="1.97.1.-" evidence="12"/>
<evidence type="ECO:0000256" key="6">
    <source>
        <dbReference type="ARBA" id="ARBA00022691"/>
    </source>
</evidence>
<comment type="function">
    <text evidence="2 12">Activation of anaerobic ribonucleoside-triphosphate reductase under anaerobic conditions by generation of an organic free radical, using S-adenosylmethionine and reduced flavodoxin as cosubstrates to produce 5'-deoxy-adenosine.</text>
</comment>
<comment type="cofactor">
    <cofactor evidence="1">
        <name>[4Fe-4S] cluster</name>
        <dbReference type="ChEBI" id="CHEBI:49883"/>
    </cofactor>
</comment>
<gene>
    <name evidence="13" type="primary">pflA</name>
    <name evidence="13" type="ORF">HHA03_18810</name>
    <name evidence="14" type="ORF">SAMN05421839_1309</name>
</gene>
<dbReference type="Proteomes" id="UP000321547">
    <property type="component" value="Unassembled WGS sequence"/>
</dbReference>
<dbReference type="SFLD" id="SFLDG01063">
    <property type="entry name" value="activating_enzymes__group_1"/>
    <property type="match status" value="1"/>
</dbReference>